<dbReference type="InterPro" id="IPR008949">
    <property type="entry name" value="Isoprenoid_synthase_dom_sf"/>
</dbReference>
<name>A0A0F6W067_9BACT</name>
<dbReference type="SUPFAM" id="SSF48576">
    <property type="entry name" value="Terpenoid synthases"/>
    <property type="match status" value="1"/>
</dbReference>
<dbReference type="SFLD" id="SFLDS00005">
    <property type="entry name" value="Isoprenoid_Synthase_Type_I"/>
    <property type="match status" value="1"/>
</dbReference>
<dbReference type="GO" id="GO:0046872">
    <property type="term" value="F:metal ion binding"/>
    <property type="evidence" value="ECO:0007669"/>
    <property type="project" value="UniProtKB-KW"/>
</dbReference>
<evidence type="ECO:0000256" key="1">
    <source>
        <dbReference type="ARBA" id="ARBA00022723"/>
    </source>
</evidence>
<evidence type="ECO:0000313" key="3">
    <source>
        <dbReference type="EMBL" id="AKF04112.1"/>
    </source>
</evidence>
<dbReference type="PANTHER" id="PTHR12001:SF86">
    <property type="entry name" value="GERANYLGERANYL DIPHOSPHATE SYNTHASE"/>
    <property type="match status" value="1"/>
</dbReference>
<accession>A0A0F6W067</accession>
<dbReference type="InterPro" id="IPR033749">
    <property type="entry name" value="Polyprenyl_synt_CS"/>
</dbReference>
<dbReference type="Gene3D" id="1.10.600.10">
    <property type="entry name" value="Farnesyl Diphosphate Synthase"/>
    <property type="match status" value="1"/>
</dbReference>
<dbReference type="PANTHER" id="PTHR12001">
    <property type="entry name" value="GERANYLGERANYL PYROPHOSPHATE SYNTHASE"/>
    <property type="match status" value="1"/>
</dbReference>
<dbReference type="GO" id="GO:0004659">
    <property type="term" value="F:prenyltransferase activity"/>
    <property type="evidence" value="ECO:0007669"/>
    <property type="project" value="InterPro"/>
</dbReference>
<organism evidence="3 4">
    <name type="scientific">Sandaracinus amylolyticus</name>
    <dbReference type="NCBI Taxonomy" id="927083"/>
    <lineage>
        <taxon>Bacteria</taxon>
        <taxon>Pseudomonadati</taxon>
        <taxon>Myxococcota</taxon>
        <taxon>Polyangia</taxon>
        <taxon>Polyangiales</taxon>
        <taxon>Sandaracinaceae</taxon>
        <taxon>Sandaracinus</taxon>
    </lineage>
</organism>
<dbReference type="AlphaFoldDB" id="A0A0F6W067"/>
<dbReference type="Pfam" id="PF00348">
    <property type="entry name" value="polyprenyl_synt"/>
    <property type="match status" value="1"/>
</dbReference>
<proteinExistence type="predicted"/>
<dbReference type="InterPro" id="IPR000092">
    <property type="entry name" value="Polyprenyl_synt"/>
</dbReference>
<reference evidence="3 4" key="1">
    <citation type="submission" date="2015-03" db="EMBL/GenBank/DDBJ databases">
        <title>Genome assembly of Sandaracinus amylolyticus DSM 53668.</title>
        <authorList>
            <person name="Sharma G."/>
            <person name="Subramanian S."/>
        </authorList>
    </citation>
    <scope>NUCLEOTIDE SEQUENCE [LARGE SCALE GENOMIC DNA]</scope>
    <source>
        <strain evidence="3 4">DSM 53668</strain>
    </source>
</reference>
<evidence type="ECO:0000313" key="4">
    <source>
        <dbReference type="Proteomes" id="UP000034883"/>
    </source>
</evidence>
<keyword evidence="2" id="KW-0460">Magnesium</keyword>
<dbReference type="KEGG" id="samy:DB32_001261"/>
<dbReference type="STRING" id="927083.DB32_001261"/>
<dbReference type="GO" id="GO:0008299">
    <property type="term" value="P:isoprenoid biosynthetic process"/>
    <property type="evidence" value="ECO:0007669"/>
    <property type="project" value="InterPro"/>
</dbReference>
<dbReference type="PROSITE" id="PS00723">
    <property type="entry name" value="POLYPRENYL_SYNTHASE_1"/>
    <property type="match status" value="1"/>
</dbReference>
<dbReference type="Proteomes" id="UP000034883">
    <property type="component" value="Chromosome"/>
</dbReference>
<dbReference type="CDD" id="cd00685">
    <property type="entry name" value="Trans_IPPS_HT"/>
    <property type="match status" value="1"/>
</dbReference>
<dbReference type="EMBL" id="CP011125">
    <property type="protein sequence ID" value="AKF04112.1"/>
    <property type="molecule type" value="Genomic_DNA"/>
</dbReference>
<keyword evidence="4" id="KW-1185">Reference proteome</keyword>
<sequence length="566" mass="61060">MRPTVQAALRDVSDVLEGDPWSVPRTGLGGALALQVARGFGRAGSRRARRLCASSIEAWNQRVHRPRRDALDRAVARDTRDFLRAWSRFVRDDDARAQRVVARLSPAWSAEAPVPEAVIFLRAAIAAGVVLGEVSDEVHAQLDAFATWTALAWEARQGTLDRARWEGALDAIGARAPFTSDAESHARREAHAALAPWTDHRTASVLRALLDRLPSGPAAPREPEAWLPAIAPEPAPAARPARRGGCALDRFVDAHGRNVEHAIAALAGGAPPRTRGAIEYLRRQGGKRLRPFLVLASTRACGGDPEWALREGAIVEWLHQTSLVIDDVLDGATLRRGGPTLHHATSVPFATAVALQLLARLAMAARDLPGESRVLVADTAAALAEGEWSEMRHTGDPAISITTYCRVIEAKTARLFATACALGGLAARATPASLRALTRAGREAGLAFQIVDDLLDAIGDEAELGKRRGTDLRARKATLPTLLLRDALPPTERGRLEALIRGERACTDAEVAWAAARIEELGVDVRCRERASAHRSRALAELARLPDREGAALLEALFTRCVQRRA</sequence>
<keyword evidence="1" id="KW-0479">Metal-binding</keyword>
<evidence type="ECO:0000256" key="2">
    <source>
        <dbReference type="ARBA" id="ARBA00022842"/>
    </source>
</evidence>
<protein>
    <submittedName>
        <fullName evidence="3">Octaprenyl diphosphate synthase</fullName>
    </submittedName>
</protein>
<gene>
    <name evidence="3" type="ORF">DB32_001261</name>
</gene>